<evidence type="ECO:0000313" key="1">
    <source>
        <dbReference type="EMBL" id="EAY84177.1"/>
    </source>
</evidence>
<reference evidence="1 2" key="1">
    <citation type="journal article" date="2005" name="PLoS Biol.">
        <title>The genomes of Oryza sativa: a history of duplications.</title>
        <authorList>
            <person name="Yu J."/>
            <person name="Wang J."/>
            <person name="Lin W."/>
            <person name="Li S."/>
            <person name="Li H."/>
            <person name="Zhou J."/>
            <person name="Ni P."/>
            <person name="Dong W."/>
            <person name="Hu S."/>
            <person name="Zeng C."/>
            <person name="Zhang J."/>
            <person name="Zhang Y."/>
            <person name="Li R."/>
            <person name="Xu Z."/>
            <person name="Li S."/>
            <person name="Li X."/>
            <person name="Zheng H."/>
            <person name="Cong L."/>
            <person name="Lin L."/>
            <person name="Yin J."/>
            <person name="Geng J."/>
            <person name="Li G."/>
            <person name="Shi J."/>
            <person name="Liu J."/>
            <person name="Lv H."/>
            <person name="Li J."/>
            <person name="Wang J."/>
            <person name="Deng Y."/>
            <person name="Ran L."/>
            <person name="Shi X."/>
            <person name="Wang X."/>
            <person name="Wu Q."/>
            <person name="Li C."/>
            <person name="Ren X."/>
            <person name="Wang J."/>
            <person name="Wang X."/>
            <person name="Li D."/>
            <person name="Liu D."/>
            <person name="Zhang X."/>
            <person name="Ji Z."/>
            <person name="Zhao W."/>
            <person name="Sun Y."/>
            <person name="Zhang Z."/>
            <person name="Bao J."/>
            <person name="Han Y."/>
            <person name="Dong L."/>
            <person name="Ji J."/>
            <person name="Chen P."/>
            <person name="Wu S."/>
            <person name="Liu J."/>
            <person name="Xiao Y."/>
            <person name="Bu D."/>
            <person name="Tan J."/>
            <person name="Yang L."/>
            <person name="Ye C."/>
            <person name="Zhang J."/>
            <person name="Xu J."/>
            <person name="Zhou Y."/>
            <person name="Yu Y."/>
            <person name="Zhang B."/>
            <person name="Zhuang S."/>
            <person name="Wei H."/>
            <person name="Liu B."/>
            <person name="Lei M."/>
            <person name="Yu H."/>
            <person name="Li Y."/>
            <person name="Xu H."/>
            <person name="Wei S."/>
            <person name="He X."/>
            <person name="Fang L."/>
            <person name="Zhang Z."/>
            <person name="Zhang Y."/>
            <person name="Huang X."/>
            <person name="Su Z."/>
            <person name="Tong W."/>
            <person name="Li J."/>
            <person name="Tong Z."/>
            <person name="Li S."/>
            <person name="Ye J."/>
            <person name="Wang L."/>
            <person name="Fang L."/>
            <person name="Lei T."/>
            <person name="Chen C."/>
            <person name="Chen H."/>
            <person name="Xu Z."/>
            <person name="Li H."/>
            <person name="Huang H."/>
            <person name="Zhang F."/>
            <person name="Xu H."/>
            <person name="Li N."/>
            <person name="Zhao C."/>
            <person name="Li S."/>
            <person name="Dong L."/>
            <person name="Huang Y."/>
            <person name="Li L."/>
            <person name="Xi Y."/>
            <person name="Qi Q."/>
            <person name="Li W."/>
            <person name="Zhang B."/>
            <person name="Hu W."/>
            <person name="Zhang Y."/>
            <person name="Tian X."/>
            <person name="Jiao Y."/>
            <person name="Liang X."/>
            <person name="Jin J."/>
            <person name="Gao L."/>
            <person name="Zheng W."/>
            <person name="Hao B."/>
            <person name="Liu S."/>
            <person name="Wang W."/>
            <person name="Yuan L."/>
            <person name="Cao M."/>
            <person name="McDermott J."/>
            <person name="Samudrala R."/>
            <person name="Wang J."/>
            <person name="Wong G.K."/>
            <person name="Yang H."/>
        </authorList>
    </citation>
    <scope>NUCLEOTIDE SEQUENCE [LARGE SCALE GENOMIC DNA]</scope>
    <source>
        <strain evidence="2">cv. 93-11</strain>
    </source>
</reference>
<name>A2X017_ORYSI</name>
<gene>
    <name evidence="1" type="ORF">OsI_05556</name>
</gene>
<dbReference type="EMBL" id="CM000127">
    <property type="protein sequence ID" value="EAY84177.1"/>
    <property type="molecule type" value="Genomic_DNA"/>
</dbReference>
<dbReference type="InterPro" id="IPR015424">
    <property type="entry name" value="PyrdxlP-dep_Trfase"/>
</dbReference>
<keyword evidence="2" id="KW-1185">Reference proteome</keyword>
<accession>A2X017</accession>
<protein>
    <submittedName>
        <fullName evidence="1">Uncharacterized protein</fullName>
    </submittedName>
</protein>
<dbReference type="Gramene" id="BGIOSGA007260-TA">
    <property type="protein sequence ID" value="BGIOSGA007260-PA"/>
    <property type="gene ID" value="BGIOSGA007260"/>
</dbReference>
<dbReference type="HOGENOM" id="CLU_1638163_0_0_1"/>
<dbReference type="InterPro" id="IPR015422">
    <property type="entry name" value="PyrdxlP-dep_Trfase_small"/>
</dbReference>
<dbReference type="Gene3D" id="3.90.1150.10">
    <property type="entry name" value="Aspartate Aminotransferase, domain 1"/>
    <property type="match status" value="1"/>
</dbReference>
<evidence type="ECO:0000313" key="2">
    <source>
        <dbReference type="Proteomes" id="UP000007015"/>
    </source>
</evidence>
<dbReference type="STRING" id="39946.A2X017"/>
<dbReference type="SUPFAM" id="SSF53383">
    <property type="entry name" value="PLP-dependent transferases"/>
    <property type="match status" value="1"/>
</dbReference>
<sequence length="162" mass="18107">MTPHQWAFLPRACWVGVIMTKRLWKSRPPASSRHESNIDLLQLGSVPANALWGKEAPEEGEPLKAGFQCRFLTPINSDKQCPNGVGEIFGQECKKRGMMVKVLGNLIAMSPPLIITREEIDKLVSIYGEALKAQRKEWAELKSKKIESTYVIYGNGGKVGRQ</sequence>
<organism evidence="1 2">
    <name type="scientific">Oryza sativa subsp. indica</name>
    <name type="common">Rice</name>
    <dbReference type="NCBI Taxonomy" id="39946"/>
    <lineage>
        <taxon>Eukaryota</taxon>
        <taxon>Viridiplantae</taxon>
        <taxon>Streptophyta</taxon>
        <taxon>Embryophyta</taxon>
        <taxon>Tracheophyta</taxon>
        <taxon>Spermatophyta</taxon>
        <taxon>Magnoliopsida</taxon>
        <taxon>Liliopsida</taxon>
        <taxon>Poales</taxon>
        <taxon>Poaceae</taxon>
        <taxon>BOP clade</taxon>
        <taxon>Oryzoideae</taxon>
        <taxon>Oryzeae</taxon>
        <taxon>Oryzinae</taxon>
        <taxon>Oryza</taxon>
        <taxon>Oryza sativa</taxon>
    </lineage>
</organism>
<proteinExistence type="predicted"/>
<dbReference type="AlphaFoldDB" id="A2X017"/>
<dbReference type="Proteomes" id="UP000007015">
    <property type="component" value="Chromosome 2"/>
</dbReference>